<feature type="transmembrane region" description="Helical" evidence="1">
    <location>
        <begin position="53"/>
        <end position="70"/>
    </location>
</feature>
<dbReference type="InterPro" id="IPR046719">
    <property type="entry name" value="DUF6611"/>
</dbReference>
<dbReference type="RefSeq" id="WP_301209679.1">
    <property type="nucleotide sequence ID" value="NZ_JAROCF010000001.1"/>
</dbReference>
<organism evidence="2 3">
    <name type="scientific">Leifsonia williamsii</name>
    <dbReference type="NCBI Taxonomy" id="3035919"/>
    <lineage>
        <taxon>Bacteria</taxon>
        <taxon>Bacillati</taxon>
        <taxon>Actinomycetota</taxon>
        <taxon>Actinomycetes</taxon>
        <taxon>Micrococcales</taxon>
        <taxon>Microbacteriaceae</taxon>
        <taxon>Leifsonia</taxon>
    </lineage>
</organism>
<name>A0ABT8K635_9MICO</name>
<dbReference type="Pfam" id="PF20315">
    <property type="entry name" value="DUF6611"/>
    <property type="match status" value="1"/>
</dbReference>
<sequence>MRELLRRLTEGSLRWGAVEHAPASPTVWRRITVTVYPPGVTTAERRLLHAGRWWPFAGAVIGVFGMAVAADHVPPVLAGFLAVACYIASCWALHRRTAGLRARSRTVTAVFYRTAYEDAVYGDPVRVREVIGRFRELEDRRAAGDLDPVGYEREWGLLYDSVPEQESLRRVPR</sequence>
<proteinExistence type="predicted"/>
<keyword evidence="1" id="KW-1133">Transmembrane helix</keyword>
<comment type="caution">
    <text evidence="2">The sequence shown here is derived from an EMBL/GenBank/DDBJ whole genome shotgun (WGS) entry which is preliminary data.</text>
</comment>
<accession>A0ABT8K635</accession>
<keyword evidence="3" id="KW-1185">Reference proteome</keyword>
<evidence type="ECO:0000256" key="1">
    <source>
        <dbReference type="SAM" id="Phobius"/>
    </source>
</evidence>
<evidence type="ECO:0008006" key="4">
    <source>
        <dbReference type="Google" id="ProtNLM"/>
    </source>
</evidence>
<keyword evidence="1" id="KW-0472">Membrane</keyword>
<protein>
    <recommendedName>
        <fullName evidence="4">SLATT domain-containing protein</fullName>
    </recommendedName>
</protein>
<evidence type="ECO:0000313" key="3">
    <source>
        <dbReference type="Proteomes" id="UP001174208"/>
    </source>
</evidence>
<feature type="transmembrane region" description="Helical" evidence="1">
    <location>
        <begin position="76"/>
        <end position="94"/>
    </location>
</feature>
<dbReference type="Proteomes" id="UP001174208">
    <property type="component" value="Unassembled WGS sequence"/>
</dbReference>
<keyword evidence="1" id="KW-0812">Transmembrane</keyword>
<reference evidence="2" key="1">
    <citation type="submission" date="2023-06" db="EMBL/GenBank/DDBJ databases">
        <title>MT1 and MT2 Draft Genomes of Novel Species.</title>
        <authorList>
            <person name="Venkateswaran K."/>
        </authorList>
    </citation>
    <scope>NUCLEOTIDE SEQUENCE</scope>
    <source>
        <strain evidence="2">F6_8S_P_1B</strain>
    </source>
</reference>
<evidence type="ECO:0000313" key="2">
    <source>
        <dbReference type="EMBL" id="MDN4612859.1"/>
    </source>
</evidence>
<gene>
    <name evidence="2" type="ORF">P5G50_00225</name>
</gene>
<dbReference type="EMBL" id="JAROCF010000001">
    <property type="protein sequence ID" value="MDN4612859.1"/>
    <property type="molecule type" value="Genomic_DNA"/>
</dbReference>